<feature type="domain" description="AMMECR1" evidence="2">
    <location>
        <begin position="6"/>
        <end position="202"/>
    </location>
</feature>
<proteinExistence type="inferred from homology"/>
<dbReference type="InterPro" id="IPR002733">
    <property type="entry name" value="AMMECR1_domain"/>
</dbReference>
<evidence type="ECO:0000313" key="3">
    <source>
        <dbReference type="EMBL" id="NCN64710.1"/>
    </source>
</evidence>
<dbReference type="PANTHER" id="PTHR13016:SF0">
    <property type="entry name" value="AMME SYNDROME CANDIDATE GENE 1 PROTEIN"/>
    <property type="match status" value="1"/>
</dbReference>
<sequence length="210" mass="24131">MDINLEDGNFFVTYARKTIEKTFKNITDKEDENVENVGEISKKFSEKYGVFVTLETYPNHELRGCIGFPEPVFPLIDGLKKAALYAAYKDPRFNPLIEEELDNIVVEVTILTPPELIKASPNEYEKFIEIGRDGLIVRKGMRSGLLLPQVPVEWNWKKREFLEKTCMKAGLNAQDYLKQDTKVYKFQGIIFSEISPNGEIVEKKLKSGEK</sequence>
<dbReference type="InterPro" id="IPR023473">
    <property type="entry name" value="AMMECR1"/>
</dbReference>
<name>A0A8J7YV73_9ARCH</name>
<dbReference type="InterPro" id="IPR023472">
    <property type="entry name" value="Uncharacterised_MJ0810"/>
</dbReference>
<dbReference type="PANTHER" id="PTHR13016">
    <property type="entry name" value="AMMECR1 HOMOLOG"/>
    <property type="match status" value="1"/>
</dbReference>
<organism evidence="4 5">
    <name type="scientific">Candidatus Altarchaeum hamiconexum</name>
    <dbReference type="NCBI Taxonomy" id="1803513"/>
    <lineage>
        <taxon>Archaea</taxon>
        <taxon>Candidatus Altarchaeota</taxon>
        <taxon>Candidatus Altiarchaeia</taxon>
        <taxon>Candidatus Altarchaeales</taxon>
        <taxon>Candidatus Altarchaeaceae</taxon>
        <taxon>Candidatus Altarchaeum</taxon>
    </lineage>
</organism>
<dbReference type="Proteomes" id="UP000738826">
    <property type="component" value="Unassembled WGS sequence"/>
</dbReference>
<dbReference type="AlphaFoldDB" id="A0A8J7YV73"/>
<accession>A0A8J7YV73</accession>
<dbReference type="NCBIfam" id="TIGR00296">
    <property type="entry name" value="TIGR00296 family protein"/>
    <property type="match status" value="1"/>
</dbReference>
<evidence type="ECO:0000313" key="5">
    <source>
        <dbReference type="Proteomes" id="UP000738826"/>
    </source>
</evidence>
<dbReference type="Gene3D" id="3.30.700.20">
    <property type="entry name" value="Hypothetical protein ph0010, domain 1"/>
    <property type="match status" value="1"/>
</dbReference>
<dbReference type="InterPro" id="IPR027485">
    <property type="entry name" value="AMMECR1_N"/>
</dbReference>
<comment type="caution">
    <text evidence="4">The sequence shown here is derived from an EMBL/GenBank/DDBJ whole genome shotgun (WGS) entry which is preliminary data.</text>
</comment>
<dbReference type="Proteomes" id="UP000768163">
    <property type="component" value="Unassembled WGS sequence"/>
</dbReference>
<gene>
    <name evidence="4" type="ORF">GW779_04945</name>
    <name evidence="3" type="ORF">GW910_01355</name>
</gene>
<dbReference type="SUPFAM" id="SSF143447">
    <property type="entry name" value="AMMECR1-like"/>
    <property type="match status" value="1"/>
</dbReference>
<dbReference type="Pfam" id="PF01871">
    <property type="entry name" value="AMMECR1"/>
    <property type="match status" value="1"/>
</dbReference>
<dbReference type="EMBL" id="JAACVF010000035">
    <property type="protein sequence ID" value="NCN64710.1"/>
    <property type="molecule type" value="Genomic_DNA"/>
</dbReference>
<dbReference type="PROSITE" id="PS51112">
    <property type="entry name" value="AMMECR1"/>
    <property type="match status" value="1"/>
</dbReference>
<evidence type="ECO:0000313" key="4">
    <source>
        <dbReference type="EMBL" id="NCS91737.1"/>
    </source>
</evidence>
<reference evidence="4" key="1">
    <citation type="submission" date="2019-11" db="EMBL/GenBank/DDBJ databases">
        <title>Lipid analysis of CO2-rich subsurface aquifers suggests an autotrophy-based deep biosphere with lysolipids enriched in CPR bacteria.</title>
        <authorList>
            <person name="Probst A.J."/>
            <person name="Elling F.J."/>
            <person name="Castelle C.J."/>
            <person name="Zhu Q."/>
            <person name="Elvert M."/>
            <person name="Birarda G."/>
            <person name="Holman H.-Y."/>
            <person name="Lane K.R."/>
            <person name="Ladd B."/>
            <person name="Ryan M.C."/>
            <person name="Woyke T."/>
            <person name="Hinrichs K.-U."/>
            <person name="Banfield J.F."/>
        </authorList>
    </citation>
    <scope>NUCLEOTIDE SEQUENCE</scope>
    <source>
        <strain evidence="3">CG_2015-01_33_1645</strain>
        <strain evidence="4">CG_2015-04_33_537</strain>
    </source>
</reference>
<dbReference type="InterPro" id="IPR027623">
    <property type="entry name" value="AmmeMemoSam_A"/>
</dbReference>
<dbReference type="EMBL" id="JAACQH010000104">
    <property type="protein sequence ID" value="NCS91737.1"/>
    <property type="molecule type" value="Genomic_DNA"/>
</dbReference>
<evidence type="ECO:0000259" key="2">
    <source>
        <dbReference type="PROSITE" id="PS51112"/>
    </source>
</evidence>
<dbReference type="InterPro" id="IPR036071">
    <property type="entry name" value="AMMECR1_dom_sf"/>
</dbReference>
<protein>
    <recommendedName>
        <fullName evidence="1">Protein GW779_04945</fullName>
    </recommendedName>
</protein>
<dbReference type="Gene3D" id="3.30.1490.150">
    <property type="entry name" value="Hypothetical protein ph0010, domain 2"/>
    <property type="match status" value="1"/>
</dbReference>
<evidence type="ECO:0000256" key="1">
    <source>
        <dbReference type="HAMAP-Rule" id="MF_00645"/>
    </source>
</evidence>
<dbReference type="HAMAP" id="MF_00645">
    <property type="entry name" value="AMMECR1"/>
    <property type="match status" value="1"/>
</dbReference>
<dbReference type="NCBIfam" id="TIGR04335">
    <property type="entry name" value="AmmeMemoSam_A"/>
    <property type="match status" value="1"/>
</dbReference>